<dbReference type="CDD" id="cd03586">
    <property type="entry name" value="PolY_Pol_IV_kappa"/>
    <property type="match status" value="1"/>
</dbReference>
<evidence type="ECO:0000256" key="11">
    <source>
        <dbReference type="ARBA" id="ARBA00022842"/>
    </source>
</evidence>
<evidence type="ECO:0000256" key="5">
    <source>
        <dbReference type="ARBA" id="ARBA00022490"/>
    </source>
</evidence>
<dbReference type="InterPro" id="IPR017961">
    <property type="entry name" value="DNA_pol_Y-fam_little_finger"/>
</dbReference>
<keyword evidence="5 16" id="KW-0963">Cytoplasm</keyword>
<evidence type="ECO:0000256" key="2">
    <source>
        <dbReference type="ARBA" id="ARBA00010945"/>
    </source>
</evidence>
<keyword evidence="12 16" id="KW-0239">DNA-directed DNA polymerase</keyword>
<dbReference type="RefSeq" id="WP_317136007.1">
    <property type="nucleotide sequence ID" value="NZ_CP043875.1"/>
</dbReference>
<dbReference type="EMBL" id="CP043875">
    <property type="protein sequence ID" value="WOF16585.1"/>
    <property type="molecule type" value="Genomic_DNA"/>
</dbReference>
<dbReference type="GO" id="GO:0042276">
    <property type="term" value="P:error-prone translesion synthesis"/>
    <property type="evidence" value="ECO:0007669"/>
    <property type="project" value="TreeGrafter"/>
</dbReference>
<dbReference type="SUPFAM" id="SSF56672">
    <property type="entry name" value="DNA/RNA polymerases"/>
    <property type="match status" value="1"/>
</dbReference>
<dbReference type="PANTHER" id="PTHR11076:SF33">
    <property type="entry name" value="DNA POLYMERASE KAPPA"/>
    <property type="match status" value="1"/>
</dbReference>
<keyword evidence="4 16" id="KW-0515">Mutator protein</keyword>
<evidence type="ECO:0000256" key="14">
    <source>
        <dbReference type="ARBA" id="ARBA00023204"/>
    </source>
</evidence>
<keyword evidence="11 16" id="KW-0460">Magnesium</keyword>
<dbReference type="Pfam" id="PF11798">
    <property type="entry name" value="IMS_HHH"/>
    <property type="match status" value="1"/>
</dbReference>
<evidence type="ECO:0000256" key="7">
    <source>
        <dbReference type="ARBA" id="ARBA00022695"/>
    </source>
</evidence>
<dbReference type="InterPro" id="IPR050116">
    <property type="entry name" value="DNA_polymerase-Y"/>
</dbReference>
<dbReference type="HAMAP" id="MF_01113">
    <property type="entry name" value="DNApol_IV"/>
    <property type="match status" value="1"/>
</dbReference>
<comment type="cofactor">
    <cofactor evidence="16">
        <name>Mg(2+)</name>
        <dbReference type="ChEBI" id="CHEBI:18420"/>
    </cofactor>
    <text evidence="16">Binds 2 magnesium ions per subunit.</text>
</comment>
<dbReference type="Proteomes" id="UP001301797">
    <property type="component" value="Chromosome"/>
</dbReference>
<feature type="binding site" evidence="16">
    <location>
        <position position="14"/>
    </location>
    <ligand>
        <name>Mg(2+)</name>
        <dbReference type="ChEBI" id="CHEBI:18420"/>
    </ligand>
</feature>
<dbReference type="Pfam" id="PF11799">
    <property type="entry name" value="IMS_C"/>
    <property type="match status" value="1"/>
</dbReference>
<keyword evidence="9 16" id="KW-0479">Metal-binding</keyword>
<dbReference type="FunFam" id="3.30.1490.100:FF:000004">
    <property type="entry name" value="DNA polymerase IV"/>
    <property type="match status" value="1"/>
</dbReference>
<evidence type="ECO:0000259" key="18">
    <source>
        <dbReference type="PROSITE" id="PS50173"/>
    </source>
</evidence>
<dbReference type="InterPro" id="IPR036775">
    <property type="entry name" value="DNA_pol_Y-fam_lit_finger_sf"/>
</dbReference>
<dbReference type="InterPro" id="IPR022880">
    <property type="entry name" value="DNApol_IV"/>
</dbReference>
<proteinExistence type="inferred from homology"/>
<dbReference type="Gene3D" id="3.40.1170.60">
    <property type="match status" value="1"/>
</dbReference>
<dbReference type="GO" id="GO:0003887">
    <property type="term" value="F:DNA-directed DNA polymerase activity"/>
    <property type="evidence" value="ECO:0007669"/>
    <property type="project" value="UniProtKB-UniRule"/>
</dbReference>
<evidence type="ECO:0000256" key="12">
    <source>
        <dbReference type="ARBA" id="ARBA00022932"/>
    </source>
</evidence>
<dbReference type="Gene3D" id="3.30.70.270">
    <property type="match status" value="1"/>
</dbReference>
<comment type="function">
    <text evidence="16">Poorly processive, error-prone DNA polymerase involved in untargeted mutagenesis. Copies undamaged DNA at stalled replication forks, which arise in vivo from mismatched or misaligned primer ends. These misaligned primers can be extended by PolIV. Exhibits no 3'-5' exonuclease (proofreading) activity. May be involved in translesional synthesis.</text>
</comment>
<evidence type="ECO:0000256" key="1">
    <source>
        <dbReference type="ARBA" id="ARBA00004496"/>
    </source>
</evidence>
<evidence type="ECO:0000256" key="3">
    <source>
        <dbReference type="ARBA" id="ARBA00011245"/>
    </source>
</evidence>
<comment type="subcellular location">
    <subcellularLocation>
        <location evidence="1 16">Cytoplasm</location>
    </subcellularLocation>
</comment>
<evidence type="ECO:0000256" key="17">
    <source>
        <dbReference type="SAM" id="MobiDB-lite"/>
    </source>
</evidence>
<keyword evidence="6 16" id="KW-0808">Transferase</keyword>
<keyword evidence="7 16" id="KW-0548">Nucleotidyltransferase</keyword>
<keyword evidence="8 16" id="KW-0235">DNA replication</keyword>
<dbReference type="InterPro" id="IPR043502">
    <property type="entry name" value="DNA/RNA_pol_sf"/>
</dbReference>
<dbReference type="NCBIfam" id="NF002677">
    <property type="entry name" value="PRK02406.1"/>
    <property type="match status" value="1"/>
</dbReference>
<protein>
    <recommendedName>
        <fullName evidence="16">DNA polymerase IV</fullName>
        <shortName evidence="16">Pol IV</shortName>
        <ecNumber evidence="16">2.7.7.7</ecNumber>
    </recommendedName>
</protein>
<dbReference type="GO" id="GO:0000287">
    <property type="term" value="F:magnesium ion binding"/>
    <property type="evidence" value="ECO:0007669"/>
    <property type="project" value="UniProtKB-UniRule"/>
</dbReference>
<dbReference type="SUPFAM" id="SSF100879">
    <property type="entry name" value="Lesion bypass DNA polymerase (Y-family), little finger domain"/>
    <property type="match status" value="1"/>
</dbReference>
<dbReference type="Pfam" id="PF00817">
    <property type="entry name" value="IMS"/>
    <property type="match status" value="1"/>
</dbReference>
<evidence type="ECO:0000313" key="19">
    <source>
        <dbReference type="EMBL" id="WOF16585.1"/>
    </source>
</evidence>
<dbReference type="AlphaFoldDB" id="A0AA97FBV0"/>
<feature type="binding site" evidence="16">
    <location>
        <position position="112"/>
    </location>
    <ligand>
        <name>Mg(2+)</name>
        <dbReference type="ChEBI" id="CHEBI:18420"/>
    </ligand>
</feature>
<dbReference type="GO" id="GO:0005737">
    <property type="term" value="C:cytoplasm"/>
    <property type="evidence" value="ECO:0007669"/>
    <property type="project" value="UniProtKB-SubCell"/>
</dbReference>
<dbReference type="GO" id="GO:0006261">
    <property type="term" value="P:DNA-templated DNA replication"/>
    <property type="evidence" value="ECO:0007669"/>
    <property type="project" value="UniProtKB-UniRule"/>
</dbReference>
<dbReference type="GeneID" id="85230044"/>
<comment type="similarity">
    <text evidence="2 16">Belongs to the DNA polymerase type-Y family.</text>
</comment>
<keyword evidence="13 16" id="KW-0238">DNA-binding</keyword>
<evidence type="ECO:0000256" key="9">
    <source>
        <dbReference type="ARBA" id="ARBA00022723"/>
    </source>
</evidence>
<feature type="domain" description="UmuC" evidence="18">
    <location>
        <begin position="10"/>
        <end position="193"/>
    </location>
</feature>
<feature type="active site" evidence="16">
    <location>
        <position position="113"/>
    </location>
</feature>
<keyword evidence="10 16" id="KW-0227">DNA damage</keyword>
<evidence type="ECO:0000256" key="10">
    <source>
        <dbReference type="ARBA" id="ARBA00022763"/>
    </source>
</evidence>
<dbReference type="KEGG" id="mefw:F1737_07705"/>
<sequence>MPYRQKDRIILHVDMDSFYASVEMRENPKLKGKPVIIGADPKSGTGRGVVSTCSYEARKFGVRSAMPVTKAYMLCPDGIFLPVNMRLYALVSENVMNILREYSDKFQQVSVDEAYLDVTYLGNFYNASNLAKEIKDKIRNTENITCSVGVAPSKVVAKIASDFQKPNGLTVVTPDKVRDFLNPMDVGKIPGIGKKTQSRLSGLGIFKISDLADYDIQKLISVFGKHAVDMQKLATGKDEREVREKGERKSIGRERTYPEDTADEERITKTIEWICEDIHKRLIEKDFRFRTVTVKIRYTGFITKTRAVTLDHCTDSPDIIKDLAIKIFRNLIDTDKKPVRLIGVSISGFESGRSRQTRIEEFFR</sequence>
<dbReference type="GO" id="GO:0006281">
    <property type="term" value="P:DNA repair"/>
    <property type="evidence" value="ECO:0007669"/>
    <property type="project" value="UniProtKB-UniRule"/>
</dbReference>
<dbReference type="InterPro" id="IPR001126">
    <property type="entry name" value="UmuC"/>
</dbReference>
<accession>A0AA97FBV0</accession>
<evidence type="ECO:0000256" key="8">
    <source>
        <dbReference type="ARBA" id="ARBA00022705"/>
    </source>
</evidence>
<dbReference type="InterPro" id="IPR024728">
    <property type="entry name" value="PolY_HhH_motif"/>
</dbReference>
<comment type="catalytic activity">
    <reaction evidence="15 16">
        <text>DNA(n) + a 2'-deoxyribonucleoside 5'-triphosphate = DNA(n+1) + diphosphate</text>
        <dbReference type="Rhea" id="RHEA:22508"/>
        <dbReference type="Rhea" id="RHEA-COMP:17339"/>
        <dbReference type="Rhea" id="RHEA-COMP:17340"/>
        <dbReference type="ChEBI" id="CHEBI:33019"/>
        <dbReference type="ChEBI" id="CHEBI:61560"/>
        <dbReference type="ChEBI" id="CHEBI:173112"/>
        <dbReference type="EC" id="2.7.7.7"/>
    </reaction>
</comment>
<feature type="site" description="Substrate discrimination" evidence="16">
    <location>
        <position position="19"/>
    </location>
</feature>
<dbReference type="Gene3D" id="1.10.150.20">
    <property type="entry name" value="5' to 3' exonuclease, C-terminal subdomain"/>
    <property type="match status" value="1"/>
</dbReference>
<organism evidence="19 20">
    <name type="scientific">Methanochimaera problematica</name>
    <dbReference type="NCBI Taxonomy" id="2609417"/>
    <lineage>
        <taxon>Archaea</taxon>
        <taxon>Methanobacteriati</taxon>
        <taxon>Methanobacteriota</taxon>
        <taxon>Stenosarchaea group</taxon>
        <taxon>Methanomicrobia</taxon>
        <taxon>Methanomicrobiales</taxon>
        <taxon>Methanomicrobiaceae</taxon>
        <taxon>Methanochimaera</taxon>
    </lineage>
</organism>
<dbReference type="GO" id="GO:0003684">
    <property type="term" value="F:damaged DNA binding"/>
    <property type="evidence" value="ECO:0007669"/>
    <property type="project" value="InterPro"/>
</dbReference>
<dbReference type="Gene3D" id="3.30.1490.100">
    <property type="entry name" value="DNA polymerase, Y-family, little finger domain"/>
    <property type="match status" value="1"/>
</dbReference>
<evidence type="ECO:0000256" key="6">
    <source>
        <dbReference type="ARBA" id="ARBA00022679"/>
    </source>
</evidence>
<gene>
    <name evidence="19" type="primary">dinB</name>
    <name evidence="16" type="synonym">dbh</name>
    <name evidence="19" type="ORF">F1737_07705</name>
</gene>
<evidence type="ECO:0000256" key="16">
    <source>
        <dbReference type="HAMAP-Rule" id="MF_01113"/>
    </source>
</evidence>
<dbReference type="EC" id="2.7.7.7" evidence="16"/>
<keyword evidence="14 16" id="KW-0234">DNA repair</keyword>
<name>A0AA97FBV0_9EURY</name>
<feature type="region of interest" description="Disordered" evidence="17">
    <location>
        <begin position="238"/>
        <end position="262"/>
    </location>
</feature>
<dbReference type="PANTHER" id="PTHR11076">
    <property type="entry name" value="DNA REPAIR POLYMERASE UMUC / TRANSFERASE FAMILY MEMBER"/>
    <property type="match status" value="1"/>
</dbReference>
<evidence type="ECO:0000256" key="13">
    <source>
        <dbReference type="ARBA" id="ARBA00023125"/>
    </source>
</evidence>
<evidence type="ECO:0000313" key="20">
    <source>
        <dbReference type="Proteomes" id="UP001301797"/>
    </source>
</evidence>
<dbReference type="PROSITE" id="PS50173">
    <property type="entry name" value="UMUC"/>
    <property type="match status" value="1"/>
</dbReference>
<comment type="subunit">
    <text evidence="3 16">Monomer.</text>
</comment>
<evidence type="ECO:0000256" key="15">
    <source>
        <dbReference type="ARBA" id="ARBA00049244"/>
    </source>
</evidence>
<keyword evidence="20" id="KW-1185">Reference proteome</keyword>
<evidence type="ECO:0000256" key="4">
    <source>
        <dbReference type="ARBA" id="ARBA00022457"/>
    </source>
</evidence>
<dbReference type="FunFam" id="3.40.1170.60:FF:000001">
    <property type="entry name" value="DNA polymerase IV"/>
    <property type="match status" value="1"/>
</dbReference>
<dbReference type="InterPro" id="IPR043128">
    <property type="entry name" value="Rev_trsase/Diguanyl_cyclase"/>
</dbReference>
<reference evidence="19 20" key="1">
    <citation type="submission" date="2019-09" db="EMBL/GenBank/DDBJ databases">
        <title>The complete genome of Methanoplanus sp. FWC-SCC4.</title>
        <authorList>
            <person name="Chen S.-C."/>
            <person name="Zhou Y.-Z."/>
            <person name="Lai M.-C."/>
        </authorList>
    </citation>
    <scope>NUCLEOTIDE SEQUENCE [LARGE SCALE GENOMIC DNA]</scope>
    <source>
        <strain evidence="19 20">FWC-SCC4</strain>
    </source>
</reference>